<sequence>MSFISKRTIKFTLTINEAEEAVKEEIQKLKINHDENVIKFMLHYYNTRMLNAIFEFELRTNCSYLVVKTTRQEAEKEKMNPYLILPTHDGFLQWKKDDIEELRLAMTQINGLLL</sequence>
<protein>
    <submittedName>
        <fullName evidence="1">Uncharacterized protein</fullName>
    </submittedName>
</protein>
<evidence type="ECO:0000313" key="2">
    <source>
        <dbReference type="Proteomes" id="UP000054632"/>
    </source>
</evidence>
<name>A0A0V1EVI2_TRIPS</name>
<evidence type="ECO:0000313" key="1">
    <source>
        <dbReference type="EMBL" id="KRY77789.1"/>
    </source>
</evidence>
<comment type="caution">
    <text evidence="1">The sequence shown here is derived from an EMBL/GenBank/DDBJ whole genome shotgun (WGS) entry which is preliminary data.</text>
</comment>
<proteinExistence type="predicted"/>
<reference evidence="1 2" key="1">
    <citation type="submission" date="2015-01" db="EMBL/GenBank/DDBJ databases">
        <title>Evolution of Trichinella species and genotypes.</title>
        <authorList>
            <person name="Korhonen P.K."/>
            <person name="Edoardo P."/>
            <person name="Giuseppe L.R."/>
            <person name="Gasser R.B."/>
        </authorList>
    </citation>
    <scope>NUCLEOTIDE SEQUENCE [LARGE SCALE GENOMIC DNA]</scope>
    <source>
        <strain evidence="1">ISS13</strain>
    </source>
</reference>
<gene>
    <name evidence="1" type="ORF">T4A_1503</name>
</gene>
<organism evidence="1 2">
    <name type="scientific">Trichinella pseudospiralis</name>
    <name type="common">Parasitic roundworm</name>
    <dbReference type="NCBI Taxonomy" id="6337"/>
    <lineage>
        <taxon>Eukaryota</taxon>
        <taxon>Metazoa</taxon>
        <taxon>Ecdysozoa</taxon>
        <taxon>Nematoda</taxon>
        <taxon>Enoplea</taxon>
        <taxon>Dorylaimia</taxon>
        <taxon>Trichinellida</taxon>
        <taxon>Trichinellidae</taxon>
        <taxon>Trichinella</taxon>
    </lineage>
</organism>
<dbReference type="EMBL" id="JYDR01000006">
    <property type="protein sequence ID" value="KRY77789.1"/>
    <property type="molecule type" value="Genomic_DNA"/>
</dbReference>
<dbReference type="AlphaFoldDB" id="A0A0V1EVI2"/>
<accession>A0A0V1EVI2</accession>
<dbReference type="Proteomes" id="UP000054632">
    <property type="component" value="Unassembled WGS sequence"/>
</dbReference>